<dbReference type="InterPro" id="IPR053146">
    <property type="entry name" value="QDO-like"/>
</dbReference>
<comment type="caution">
    <text evidence="2">The sequence shown here is derived from an EMBL/GenBank/DDBJ whole genome shotgun (WGS) entry which is preliminary data.</text>
</comment>
<sequence length="183" mass="21100">MDASLDAYAETLRINHFKPSEVPWRRLGQYLWRPIEDGSNTQYRLAVIESLLPPNTNGPVFHFHEMHDEGFYVTKGTVRFHSPGRPDVDCKAGEMLTVPVRLPHRFSNPFDEEAVFINTATPGFFIRYFEYLEELIGSGTELTPEINKEALLRFATIPLKEEDIKRIEKSFADKAEAEKKQVK</sequence>
<dbReference type="SUPFAM" id="SSF51182">
    <property type="entry name" value="RmlC-like cupins"/>
    <property type="match status" value="1"/>
</dbReference>
<name>A0A9P8WFX9_9HYPO</name>
<gene>
    <name evidence="2" type="ORF">B0T10DRAFT_557926</name>
</gene>
<protein>
    <submittedName>
        <fullName evidence="2">RmlC-like cupin domain-containing protein</fullName>
    </submittedName>
</protein>
<keyword evidence="3" id="KW-1185">Reference proteome</keyword>
<dbReference type="InterPro" id="IPR014710">
    <property type="entry name" value="RmlC-like_jellyroll"/>
</dbReference>
<dbReference type="OrthoDB" id="4124983at2759"/>
<evidence type="ECO:0000313" key="3">
    <source>
        <dbReference type="Proteomes" id="UP000777438"/>
    </source>
</evidence>
<dbReference type="Pfam" id="PF07883">
    <property type="entry name" value="Cupin_2"/>
    <property type="match status" value="1"/>
</dbReference>
<feature type="domain" description="Cupin type-2" evidence="1">
    <location>
        <begin position="52"/>
        <end position="117"/>
    </location>
</feature>
<evidence type="ECO:0000313" key="2">
    <source>
        <dbReference type="EMBL" id="KAH6895745.1"/>
    </source>
</evidence>
<dbReference type="InterPro" id="IPR013096">
    <property type="entry name" value="Cupin_2"/>
</dbReference>
<dbReference type="EMBL" id="JAGPYM010000004">
    <property type="protein sequence ID" value="KAH6895745.1"/>
    <property type="molecule type" value="Genomic_DNA"/>
</dbReference>
<dbReference type="PANTHER" id="PTHR36440:SF1">
    <property type="entry name" value="PUTATIVE (AFU_ORTHOLOGUE AFUA_8G07350)-RELATED"/>
    <property type="match status" value="1"/>
</dbReference>
<dbReference type="Proteomes" id="UP000777438">
    <property type="component" value="Unassembled WGS sequence"/>
</dbReference>
<organism evidence="2 3">
    <name type="scientific">Thelonectria olida</name>
    <dbReference type="NCBI Taxonomy" id="1576542"/>
    <lineage>
        <taxon>Eukaryota</taxon>
        <taxon>Fungi</taxon>
        <taxon>Dikarya</taxon>
        <taxon>Ascomycota</taxon>
        <taxon>Pezizomycotina</taxon>
        <taxon>Sordariomycetes</taxon>
        <taxon>Hypocreomycetidae</taxon>
        <taxon>Hypocreales</taxon>
        <taxon>Nectriaceae</taxon>
        <taxon>Thelonectria</taxon>
    </lineage>
</organism>
<reference evidence="2 3" key="1">
    <citation type="journal article" date="2021" name="Nat. Commun.">
        <title>Genetic determinants of endophytism in the Arabidopsis root mycobiome.</title>
        <authorList>
            <person name="Mesny F."/>
            <person name="Miyauchi S."/>
            <person name="Thiergart T."/>
            <person name="Pickel B."/>
            <person name="Atanasova L."/>
            <person name="Karlsson M."/>
            <person name="Huettel B."/>
            <person name="Barry K.W."/>
            <person name="Haridas S."/>
            <person name="Chen C."/>
            <person name="Bauer D."/>
            <person name="Andreopoulos W."/>
            <person name="Pangilinan J."/>
            <person name="LaButti K."/>
            <person name="Riley R."/>
            <person name="Lipzen A."/>
            <person name="Clum A."/>
            <person name="Drula E."/>
            <person name="Henrissat B."/>
            <person name="Kohler A."/>
            <person name="Grigoriev I.V."/>
            <person name="Martin F.M."/>
            <person name="Hacquard S."/>
        </authorList>
    </citation>
    <scope>NUCLEOTIDE SEQUENCE [LARGE SCALE GENOMIC DNA]</scope>
    <source>
        <strain evidence="2 3">MPI-CAGE-CH-0241</strain>
    </source>
</reference>
<dbReference type="AlphaFoldDB" id="A0A9P8WFX9"/>
<dbReference type="PANTHER" id="PTHR36440">
    <property type="entry name" value="PUTATIVE (AFU_ORTHOLOGUE AFUA_8G07350)-RELATED"/>
    <property type="match status" value="1"/>
</dbReference>
<dbReference type="InterPro" id="IPR011051">
    <property type="entry name" value="RmlC_Cupin_sf"/>
</dbReference>
<accession>A0A9P8WFX9</accession>
<dbReference type="CDD" id="cd02208">
    <property type="entry name" value="cupin_RmlC-like"/>
    <property type="match status" value="1"/>
</dbReference>
<dbReference type="Gene3D" id="2.60.120.10">
    <property type="entry name" value="Jelly Rolls"/>
    <property type="match status" value="1"/>
</dbReference>
<proteinExistence type="predicted"/>
<evidence type="ECO:0000259" key="1">
    <source>
        <dbReference type="Pfam" id="PF07883"/>
    </source>
</evidence>